<dbReference type="AlphaFoldDB" id="A0A255HA15"/>
<reference evidence="1 2" key="1">
    <citation type="submission" date="2017-07" db="EMBL/GenBank/DDBJ databases">
        <title>Draft whole genome sequences of clinical Proprionibacteriaceae strains.</title>
        <authorList>
            <person name="Bernier A.-M."/>
            <person name="Bernard K."/>
            <person name="Domingo M.-C."/>
        </authorList>
    </citation>
    <scope>NUCLEOTIDE SEQUENCE [LARGE SCALE GENOMIC DNA]</scope>
    <source>
        <strain evidence="1 2">NML 130396</strain>
    </source>
</reference>
<protein>
    <submittedName>
        <fullName evidence="1">Uncharacterized protein</fullName>
    </submittedName>
</protein>
<evidence type="ECO:0000313" key="2">
    <source>
        <dbReference type="Proteomes" id="UP000216311"/>
    </source>
</evidence>
<organism evidence="1 2">
    <name type="scientific">Enemella dayhoffiae</name>
    <dbReference type="NCBI Taxonomy" id="2016507"/>
    <lineage>
        <taxon>Bacteria</taxon>
        <taxon>Bacillati</taxon>
        <taxon>Actinomycetota</taxon>
        <taxon>Actinomycetes</taxon>
        <taxon>Propionibacteriales</taxon>
        <taxon>Propionibacteriaceae</taxon>
        <taxon>Enemella</taxon>
    </lineage>
</organism>
<proteinExistence type="predicted"/>
<dbReference type="EMBL" id="NMVQ01000002">
    <property type="protein sequence ID" value="OYO24708.1"/>
    <property type="molecule type" value="Genomic_DNA"/>
</dbReference>
<keyword evidence="2" id="KW-1185">Reference proteome</keyword>
<sequence length="138" mass="14509">MTLPPGWTVLKKTSSGLQLKDSKGRVFVVITGRTSDVKSDIQEVTNALTQSGTNVKKGQVETVDLHPDLNGAKQSAQFSMADGSGSLTLGATTIMGARKSDSIGFAATLLGKTSDFEDKQLTNDASSMMRSLVESLVA</sequence>
<name>A0A255HA15_9ACTN</name>
<dbReference type="Proteomes" id="UP000216311">
    <property type="component" value="Unassembled WGS sequence"/>
</dbReference>
<accession>A0A255HA15</accession>
<gene>
    <name evidence="1" type="ORF">CGZ93_03185</name>
</gene>
<comment type="caution">
    <text evidence="1">The sequence shown here is derived from an EMBL/GenBank/DDBJ whole genome shotgun (WGS) entry which is preliminary data.</text>
</comment>
<evidence type="ECO:0000313" key="1">
    <source>
        <dbReference type="EMBL" id="OYO24708.1"/>
    </source>
</evidence>